<keyword evidence="3" id="KW-1185">Reference proteome</keyword>
<reference evidence="3" key="1">
    <citation type="journal article" date="2019" name="Int. J. Syst. Evol. Microbiol.">
        <title>The Global Catalogue of Microorganisms (GCM) 10K type strain sequencing project: providing services to taxonomists for standard genome sequencing and annotation.</title>
        <authorList>
            <consortium name="The Broad Institute Genomics Platform"/>
            <consortium name="The Broad Institute Genome Sequencing Center for Infectious Disease"/>
            <person name="Wu L."/>
            <person name="Ma J."/>
        </authorList>
    </citation>
    <scope>NUCLEOTIDE SEQUENCE [LARGE SCALE GENOMIC DNA]</scope>
    <source>
        <strain evidence="3">CGMCC 1.15942</strain>
    </source>
</reference>
<feature type="domain" description="IrrE N-terminal-like" evidence="1">
    <location>
        <begin position="69"/>
        <end position="158"/>
    </location>
</feature>
<protein>
    <submittedName>
        <fullName evidence="2">Toxin</fullName>
    </submittedName>
</protein>
<proteinExistence type="predicted"/>
<evidence type="ECO:0000313" key="3">
    <source>
        <dbReference type="Proteomes" id="UP000630615"/>
    </source>
</evidence>
<sequence length="212" mass="24980">MDLDYDTYFEYHDQTYVIIDKVASYYGIELKDLRWNHFKDYAIDVENIEIIPYQFGEVLTEYLSGNIIRFDNNYGISFNSLMNTGRQKFSILHELGHFYFDMDQLKVSQSFSDLLEGNGYSEEDFPKEARANVFASLTMINDEALKECFRKRMTFQDIILEFETSQSGLYVRIFDFLTKLYMLNPSIARQALNNYRYSGDSSKILSIIRVSL</sequence>
<comment type="caution">
    <text evidence="2">The sequence shown here is derived from an EMBL/GenBank/DDBJ whole genome shotgun (WGS) entry which is preliminary data.</text>
</comment>
<evidence type="ECO:0000313" key="2">
    <source>
        <dbReference type="EMBL" id="GGC74696.1"/>
    </source>
</evidence>
<dbReference type="InterPro" id="IPR010359">
    <property type="entry name" value="IrrE_HExxH"/>
</dbReference>
<organism evidence="2 3">
    <name type="scientific">Enterococcus wangshanyuanii</name>
    <dbReference type="NCBI Taxonomy" id="2005703"/>
    <lineage>
        <taxon>Bacteria</taxon>
        <taxon>Bacillati</taxon>
        <taxon>Bacillota</taxon>
        <taxon>Bacilli</taxon>
        <taxon>Lactobacillales</taxon>
        <taxon>Enterococcaceae</taxon>
        <taxon>Enterococcus</taxon>
    </lineage>
</organism>
<accession>A0ABQ1NHD3</accession>
<dbReference type="Gene3D" id="1.10.10.2910">
    <property type="match status" value="1"/>
</dbReference>
<dbReference type="Pfam" id="PF06114">
    <property type="entry name" value="Peptidase_M78"/>
    <property type="match status" value="1"/>
</dbReference>
<evidence type="ECO:0000259" key="1">
    <source>
        <dbReference type="Pfam" id="PF06114"/>
    </source>
</evidence>
<gene>
    <name evidence="2" type="ORF">GCM10011573_00250</name>
</gene>
<dbReference type="EMBL" id="BMKI01000001">
    <property type="protein sequence ID" value="GGC74696.1"/>
    <property type="molecule type" value="Genomic_DNA"/>
</dbReference>
<dbReference type="Proteomes" id="UP000630615">
    <property type="component" value="Unassembled WGS sequence"/>
</dbReference>
<name>A0ABQ1NHD3_9ENTE</name>